<feature type="transmembrane region" description="Helical" evidence="1">
    <location>
        <begin position="170"/>
        <end position="190"/>
    </location>
</feature>
<reference evidence="3 4" key="1">
    <citation type="submission" date="2024-10" db="EMBL/GenBank/DDBJ databases">
        <title>The Natural Products Discovery Center: Release of the First 8490 Sequenced Strains for Exploring Actinobacteria Biosynthetic Diversity.</title>
        <authorList>
            <person name="Kalkreuter E."/>
            <person name="Kautsar S.A."/>
            <person name="Yang D."/>
            <person name="Bader C.D."/>
            <person name="Teijaro C.N."/>
            <person name="Fluegel L."/>
            <person name="Davis C.M."/>
            <person name="Simpson J.R."/>
            <person name="Lauterbach L."/>
            <person name="Steele A.D."/>
            <person name="Gui C."/>
            <person name="Meng S."/>
            <person name="Li G."/>
            <person name="Viehrig K."/>
            <person name="Ye F."/>
            <person name="Su P."/>
            <person name="Kiefer A.F."/>
            <person name="Nichols A."/>
            <person name="Cepeda A.J."/>
            <person name="Yan W."/>
            <person name="Fan B."/>
            <person name="Jiang Y."/>
            <person name="Adhikari A."/>
            <person name="Zheng C.-J."/>
            <person name="Schuster L."/>
            <person name="Cowan T.M."/>
            <person name="Smanski M.J."/>
            <person name="Chevrette M.G."/>
            <person name="De Carvalho L.P.S."/>
            <person name="Shen B."/>
        </authorList>
    </citation>
    <scope>NUCLEOTIDE SEQUENCE [LARGE SCALE GENOMIC DNA]</scope>
    <source>
        <strain evidence="3 4">NPDC019275</strain>
    </source>
</reference>
<protein>
    <submittedName>
        <fullName evidence="3">MHYT domain-containing protein</fullName>
    </submittedName>
</protein>
<feature type="transmembrane region" description="Helical" evidence="1">
    <location>
        <begin position="42"/>
        <end position="68"/>
    </location>
</feature>
<dbReference type="EMBL" id="JBIRYO010000006">
    <property type="protein sequence ID" value="MFI2474109.1"/>
    <property type="molecule type" value="Genomic_DNA"/>
</dbReference>
<keyword evidence="4" id="KW-1185">Reference proteome</keyword>
<dbReference type="PANTHER" id="PTHR35152">
    <property type="entry name" value="DOMAIN SIGNALLING PROTEIN, PUTATIVE (AFU_ORTHOLOGUE AFUA_5G11310)-RELATED"/>
    <property type="match status" value="1"/>
</dbReference>
<dbReference type="PANTHER" id="PTHR35152:SF1">
    <property type="entry name" value="DOMAIN SIGNALLING PROTEIN, PUTATIVE (AFU_ORTHOLOGUE AFUA_5G11310)-RELATED"/>
    <property type="match status" value="1"/>
</dbReference>
<organism evidence="3 4">
    <name type="scientific">Nocardia xishanensis</name>
    <dbReference type="NCBI Taxonomy" id="238964"/>
    <lineage>
        <taxon>Bacteria</taxon>
        <taxon>Bacillati</taxon>
        <taxon>Actinomycetota</taxon>
        <taxon>Actinomycetes</taxon>
        <taxon>Mycobacteriales</taxon>
        <taxon>Nocardiaceae</taxon>
        <taxon>Nocardia</taxon>
    </lineage>
</organism>
<evidence type="ECO:0000256" key="1">
    <source>
        <dbReference type="PROSITE-ProRule" id="PRU00244"/>
    </source>
</evidence>
<evidence type="ECO:0000313" key="4">
    <source>
        <dbReference type="Proteomes" id="UP001611415"/>
    </source>
</evidence>
<name>A0ABW7WZ38_9NOCA</name>
<feature type="domain" description="MHYT" evidence="2">
    <location>
        <begin position="6"/>
        <end position="197"/>
    </location>
</feature>
<feature type="transmembrane region" description="Helical" evidence="1">
    <location>
        <begin position="140"/>
        <end position="163"/>
    </location>
</feature>
<evidence type="ECO:0000259" key="2">
    <source>
        <dbReference type="PROSITE" id="PS50924"/>
    </source>
</evidence>
<keyword evidence="1" id="KW-0812">Transmembrane</keyword>
<dbReference type="InterPro" id="IPR005330">
    <property type="entry name" value="MHYT_dom"/>
</dbReference>
<feature type="transmembrane region" description="Helical" evidence="1">
    <location>
        <begin position="80"/>
        <end position="101"/>
    </location>
</feature>
<keyword evidence="1" id="KW-1133">Transmembrane helix</keyword>
<dbReference type="Proteomes" id="UP001611415">
    <property type="component" value="Unassembled WGS sequence"/>
</dbReference>
<accession>A0ABW7WZ38</accession>
<sequence>MSYFSMGYWVLGLSILVAMAGALIGLICIRQSTKSVTSKFRLVWLASAAISIGGIGTWLAIFVTMLGVTPSGDTMIRYDVVRLIGAAVLAVLAVFGGLVLVGRTPQLPRLLGGGALMGVGTSLMLALGMSAVQVRGDLEFGLWQVLAAGALSIVISLATLWFVQRMWPTSAVVGASALFGCAVIGMHYLRMAGLELRTDPRAAMPTGDDLFSFLMPMFVIGVLSLAVPITAVLVAPDRRTPSSLPSRQPELMR</sequence>
<dbReference type="Pfam" id="PF03707">
    <property type="entry name" value="MHYT"/>
    <property type="match status" value="1"/>
</dbReference>
<comment type="caution">
    <text evidence="3">The sequence shown here is derived from an EMBL/GenBank/DDBJ whole genome shotgun (WGS) entry which is preliminary data.</text>
</comment>
<feature type="transmembrane region" description="Helical" evidence="1">
    <location>
        <begin position="113"/>
        <end position="134"/>
    </location>
</feature>
<feature type="transmembrane region" description="Helical" evidence="1">
    <location>
        <begin position="210"/>
        <end position="235"/>
    </location>
</feature>
<dbReference type="PROSITE" id="PS50924">
    <property type="entry name" value="MHYT"/>
    <property type="match status" value="1"/>
</dbReference>
<gene>
    <name evidence="3" type="ORF">ACH49W_12105</name>
</gene>
<dbReference type="RefSeq" id="WP_364821018.1">
    <property type="nucleotide sequence ID" value="NZ_JBFAYM010000005.1"/>
</dbReference>
<feature type="transmembrane region" description="Helical" evidence="1">
    <location>
        <begin position="6"/>
        <end position="30"/>
    </location>
</feature>
<keyword evidence="1" id="KW-0472">Membrane</keyword>
<proteinExistence type="predicted"/>
<evidence type="ECO:0000313" key="3">
    <source>
        <dbReference type="EMBL" id="MFI2474109.1"/>
    </source>
</evidence>